<evidence type="ECO:0000256" key="2">
    <source>
        <dbReference type="ARBA" id="ARBA00022833"/>
    </source>
</evidence>
<sequence>MALVSTKEMFKKAYEGKYAIGAFNINNMEILQGVVEGAKAQNSPVILQVSKGALEYAGPKYLKAMVDAAIADTGIDVALHLDHGPNLETVKLCIENGFTSVMFDGSHYDYEENVRKTKEVVDYAHAHGVVVEAELGVLAGVEDDVKSDVHIYTDPDQAVDFVNRTGCDSLAIAIGTSHGAFKFEGEAKLRFDILEEIQQKLPGFPIVLHGASSVDPELVATCNANGGNIPSKAKGVPADMLRRAASMAVCKINMDTDLRLAMTAGIRKVFGEKPAEFDPRKYLGPGRDLIRQVVEKKIVEVLGSANTL</sequence>
<dbReference type="InterPro" id="IPR000771">
    <property type="entry name" value="FBA_II"/>
</dbReference>
<dbReference type="EC" id="4.1.2.13" evidence="7"/>
<dbReference type="SUPFAM" id="SSF51569">
    <property type="entry name" value="Aldolase"/>
    <property type="match status" value="1"/>
</dbReference>
<dbReference type="NCBIfam" id="TIGR00167">
    <property type="entry name" value="cbbA"/>
    <property type="match status" value="1"/>
</dbReference>
<feature type="binding site" evidence="5">
    <location>
        <position position="179"/>
    </location>
    <ligand>
        <name>dihydroxyacetone phosphate</name>
        <dbReference type="ChEBI" id="CHEBI:57642"/>
    </ligand>
</feature>
<organism evidence="7 8">
    <name type="scientific">Clostridium colicanis DSM 13634</name>
    <dbReference type="NCBI Taxonomy" id="1121305"/>
    <lineage>
        <taxon>Bacteria</taxon>
        <taxon>Bacillati</taxon>
        <taxon>Bacillota</taxon>
        <taxon>Clostridia</taxon>
        <taxon>Eubacteriales</taxon>
        <taxon>Clostridiaceae</taxon>
        <taxon>Clostridium</taxon>
    </lineage>
</organism>
<feature type="binding site" evidence="6">
    <location>
        <position position="209"/>
    </location>
    <ligand>
        <name>Zn(2+)</name>
        <dbReference type="ChEBI" id="CHEBI:29105"/>
        <label>1</label>
        <note>catalytic</note>
    </ligand>
</feature>
<name>A0A151ANA2_9CLOT</name>
<dbReference type="NCBIfam" id="TIGR01859">
    <property type="entry name" value="fruc_bis_ald"/>
    <property type="match status" value="1"/>
</dbReference>
<dbReference type="Proteomes" id="UP000075374">
    <property type="component" value="Unassembled WGS sequence"/>
</dbReference>
<dbReference type="PANTHER" id="PTHR30304:SF0">
    <property type="entry name" value="D-TAGATOSE-1,6-BISPHOSPHATE ALDOLASE SUBUNIT GATY-RELATED"/>
    <property type="match status" value="1"/>
</dbReference>
<dbReference type="Gene3D" id="3.20.20.70">
    <property type="entry name" value="Aldolase class I"/>
    <property type="match status" value="1"/>
</dbReference>
<dbReference type="InterPro" id="IPR050246">
    <property type="entry name" value="Class_II_FBP_aldolase"/>
</dbReference>
<dbReference type="CDD" id="cd00947">
    <property type="entry name" value="TBP_aldolase_IIB"/>
    <property type="match status" value="1"/>
</dbReference>
<comment type="cofactor">
    <cofactor evidence="6">
        <name>Zn(2+)</name>
        <dbReference type="ChEBI" id="CHEBI:29105"/>
    </cofactor>
    <text evidence="6">Binds 2 Zn(2+) ions per subunit. One is catalytic and the other provides a structural contribution.</text>
</comment>
<feature type="binding site" evidence="5">
    <location>
        <begin position="210"/>
        <end position="212"/>
    </location>
    <ligand>
        <name>dihydroxyacetone phosphate</name>
        <dbReference type="ChEBI" id="CHEBI:57642"/>
    </ligand>
</feature>
<dbReference type="PATRIC" id="fig|1121305.3.peg.1237"/>
<reference evidence="7 8" key="1">
    <citation type="submission" date="2016-02" db="EMBL/GenBank/DDBJ databases">
        <title>Genome sequence of Clostridium colicanis DSM 13634.</title>
        <authorList>
            <person name="Poehlein A."/>
            <person name="Daniel R."/>
        </authorList>
    </citation>
    <scope>NUCLEOTIDE SEQUENCE [LARGE SCALE GENOMIC DNA]</scope>
    <source>
        <strain evidence="7 8">DSM 13634</strain>
    </source>
</reference>
<accession>A0A151ANA2</accession>
<dbReference type="InterPro" id="IPR011289">
    <property type="entry name" value="Fruc_bis_ald_class-2"/>
</dbReference>
<feature type="binding site" evidence="5">
    <location>
        <begin position="253"/>
        <end position="256"/>
    </location>
    <ligand>
        <name>dihydroxyacetone phosphate</name>
        <dbReference type="ChEBI" id="CHEBI:57642"/>
    </ligand>
</feature>
<dbReference type="PANTHER" id="PTHR30304">
    <property type="entry name" value="D-TAGATOSE-1,6-BISPHOSPHATE ALDOLASE"/>
    <property type="match status" value="1"/>
</dbReference>
<evidence type="ECO:0000313" key="7">
    <source>
        <dbReference type="EMBL" id="KYH29098.1"/>
    </source>
</evidence>
<dbReference type="STRING" id="1121305.CLCOL_12340"/>
<dbReference type="PIRSF" id="PIRSF001359">
    <property type="entry name" value="F_bP_aldolase_II"/>
    <property type="match status" value="1"/>
</dbReference>
<dbReference type="AlphaFoldDB" id="A0A151ANA2"/>
<evidence type="ECO:0000313" key="8">
    <source>
        <dbReference type="Proteomes" id="UP000075374"/>
    </source>
</evidence>
<dbReference type="GO" id="GO:0006096">
    <property type="term" value="P:glycolytic process"/>
    <property type="evidence" value="ECO:0007669"/>
    <property type="project" value="InterPro"/>
</dbReference>
<dbReference type="GO" id="GO:0030388">
    <property type="term" value="P:fructose 1,6-bisphosphate metabolic process"/>
    <property type="evidence" value="ECO:0007669"/>
    <property type="project" value="InterPro"/>
</dbReference>
<feature type="binding site" evidence="6">
    <location>
        <position position="104"/>
    </location>
    <ligand>
        <name>Zn(2+)</name>
        <dbReference type="ChEBI" id="CHEBI:29105"/>
        <label>2</label>
    </ligand>
</feature>
<dbReference type="GO" id="GO:0004332">
    <property type="term" value="F:fructose-bisphosphate aldolase activity"/>
    <property type="evidence" value="ECO:0007669"/>
    <property type="project" value="UniProtKB-EC"/>
</dbReference>
<evidence type="ECO:0000256" key="5">
    <source>
        <dbReference type="PIRSR" id="PIRSR001359-2"/>
    </source>
</evidence>
<feature type="binding site" evidence="6">
    <location>
        <position position="83"/>
    </location>
    <ligand>
        <name>Zn(2+)</name>
        <dbReference type="ChEBI" id="CHEBI:29105"/>
        <label>1</label>
        <note>catalytic</note>
    </ligand>
</feature>
<dbReference type="InterPro" id="IPR013785">
    <property type="entry name" value="Aldolase_TIM"/>
</dbReference>
<keyword evidence="8" id="KW-1185">Reference proteome</keyword>
<evidence type="ECO:0000256" key="1">
    <source>
        <dbReference type="ARBA" id="ARBA00022723"/>
    </source>
</evidence>
<keyword evidence="2 6" id="KW-0862">Zinc</keyword>
<comment type="caution">
    <text evidence="7">The sequence shown here is derived from an EMBL/GenBank/DDBJ whole genome shotgun (WGS) entry which is preliminary data.</text>
</comment>
<keyword evidence="1 6" id="KW-0479">Metal-binding</keyword>
<dbReference type="RefSeq" id="WP_061858106.1">
    <property type="nucleotide sequence ID" value="NZ_LTBB01000005.1"/>
</dbReference>
<feature type="binding site" evidence="6">
    <location>
        <position position="134"/>
    </location>
    <ligand>
        <name>Zn(2+)</name>
        <dbReference type="ChEBI" id="CHEBI:29105"/>
        <label>2</label>
    </ligand>
</feature>
<evidence type="ECO:0000256" key="4">
    <source>
        <dbReference type="PIRSR" id="PIRSR001359-1"/>
    </source>
</evidence>
<feature type="active site" description="Proton donor" evidence="4">
    <location>
        <position position="82"/>
    </location>
</feature>
<keyword evidence="3 7" id="KW-0456">Lyase</keyword>
<evidence type="ECO:0000256" key="3">
    <source>
        <dbReference type="ARBA" id="ARBA00023239"/>
    </source>
</evidence>
<gene>
    <name evidence="7" type="primary">fba</name>
    <name evidence="7" type="ORF">CLCOL_12340</name>
</gene>
<dbReference type="EMBL" id="LTBB01000005">
    <property type="protein sequence ID" value="KYH29098.1"/>
    <property type="molecule type" value="Genomic_DNA"/>
</dbReference>
<evidence type="ECO:0000256" key="6">
    <source>
        <dbReference type="PIRSR" id="PIRSR001359-3"/>
    </source>
</evidence>
<feature type="binding site" evidence="6">
    <location>
        <position position="178"/>
    </location>
    <ligand>
        <name>Zn(2+)</name>
        <dbReference type="ChEBI" id="CHEBI:29105"/>
        <label>1</label>
        <note>catalytic</note>
    </ligand>
</feature>
<dbReference type="Pfam" id="PF01116">
    <property type="entry name" value="F_bP_aldolase"/>
    <property type="match status" value="1"/>
</dbReference>
<protein>
    <submittedName>
        <fullName evidence="7">Fructose-bisphosphate aldolase</fullName>
        <ecNumber evidence="7">4.1.2.13</ecNumber>
    </submittedName>
</protein>
<dbReference type="GO" id="GO:0008270">
    <property type="term" value="F:zinc ion binding"/>
    <property type="evidence" value="ECO:0007669"/>
    <property type="project" value="InterPro"/>
</dbReference>
<proteinExistence type="predicted"/>